<dbReference type="InterPro" id="IPR045307">
    <property type="entry name" value="ADCK1_dom"/>
</dbReference>
<name>D6RR08_COPC7</name>
<feature type="domain" description="ABC1 atypical kinase-like" evidence="3">
    <location>
        <begin position="438"/>
        <end position="518"/>
    </location>
</feature>
<evidence type="ECO:0000256" key="2">
    <source>
        <dbReference type="SAM" id="MobiDB-lite"/>
    </source>
</evidence>
<dbReference type="OrthoDB" id="427480at2759"/>
<dbReference type="OMA" id="ERITEWW"/>
<dbReference type="GO" id="GO:0016301">
    <property type="term" value="F:kinase activity"/>
    <property type="evidence" value="ECO:0007669"/>
    <property type="project" value="UniProtKB-KW"/>
</dbReference>
<dbReference type="PANTHER" id="PTHR43173:SF37">
    <property type="entry name" value="ABC1 FAMILY PROTEIN C10F6.14C"/>
    <property type="match status" value="1"/>
</dbReference>
<comment type="caution">
    <text evidence="4">The sequence shown here is derived from an EMBL/GenBank/DDBJ whole genome shotgun (WGS) entry which is preliminary data.</text>
</comment>
<dbReference type="PANTHER" id="PTHR43173">
    <property type="entry name" value="ABC1 FAMILY PROTEIN"/>
    <property type="match status" value="1"/>
</dbReference>
<dbReference type="CDD" id="cd13969">
    <property type="entry name" value="ADCK1-like"/>
    <property type="match status" value="1"/>
</dbReference>
<dbReference type="VEuPathDB" id="FungiDB:CC1G_15805"/>
<dbReference type="RefSeq" id="XP_002910085.1">
    <property type="nucleotide sequence ID" value="XM_002910039.1"/>
</dbReference>
<evidence type="ECO:0000313" key="5">
    <source>
        <dbReference type="Proteomes" id="UP000001861"/>
    </source>
</evidence>
<sequence length="718" mass="81760">MLRRTTLGCRSWRLPQHQQQHGRVLAAGFPNVRLLSAQPGSEAGGKRSAGFDGASGSKGSGYTGPAPRGGHGSTSNSYSTPPGGNGRSRLHKYSKRLVYTGLGLASLYAWDHYSNASAIFRNVRTLWTCLAITLDYKINFTPEKSDQIPQLHERVAERVYNLLTSNGGLYIKIGQAIGANAAVLPKPMQIKFASLFDDAPQVPYKVVEEVIINELGKKPSGRTREEGAFEVFDEKAVASASVAQVHKAKTWPRRVVKEVNGKMMEVEEEGEWVAVKIQKPSVAKQMEWDLAAYRFVMWMFENWAFDLPVYFVVDFISDHLRQELDFVREANNALQTAQFVEKEPSLRDRVHIPKVFPEYSSKRVLTAEWIDGVRLSDKAGIYRLMGEHEPEYNPIAPPEIDPLSATALVSTGPATTSPTTTTTTAFQYPAKPLKGGLSSVMKTMVELFSAQMFSWGWVHCDPHPGNVIVRPSPADPTKAQLVLIDHGLYVRVPEDFKRQWVHLWRSMLSGDYQGVKKAAESWGMGFPEFLASFTLMKPVSLKRGRRRKTPEEEMEEERKREERRKMSQYELSVLMKQKLKEFLIDTDRMPKVLIFLIRNMRMVQGNNQSFGSPVNRIKITADWASRSQFKNANLSVRERITEWWHHLVYRFIMFTIDFAFYKNKFFLWLNQVRDRLLTRDGEAPKKRKEGFEEEMERNMRDFAKDNLGLDVPASTFAG</sequence>
<dbReference type="InterPro" id="IPR051130">
    <property type="entry name" value="Mito_struct-func_regulator"/>
</dbReference>
<dbReference type="SUPFAM" id="SSF56112">
    <property type="entry name" value="Protein kinase-like (PK-like)"/>
    <property type="match status" value="1"/>
</dbReference>
<dbReference type="InterPro" id="IPR011009">
    <property type="entry name" value="Kinase-like_dom_sf"/>
</dbReference>
<dbReference type="EMBL" id="AACS02000013">
    <property type="protein sequence ID" value="EFI26591.1"/>
    <property type="molecule type" value="Genomic_DNA"/>
</dbReference>
<feature type="region of interest" description="Disordered" evidence="2">
    <location>
        <begin position="36"/>
        <end position="89"/>
    </location>
</feature>
<keyword evidence="5" id="KW-1185">Reference proteome</keyword>
<dbReference type="eggNOG" id="KOG1235">
    <property type="taxonomic scope" value="Eukaryota"/>
</dbReference>
<organism evidence="4 5">
    <name type="scientific">Coprinopsis cinerea (strain Okayama-7 / 130 / ATCC MYA-4618 / FGSC 9003)</name>
    <name type="common">Inky cap fungus</name>
    <name type="synonym">Hormographiella aspergillata</name>
    <dbReference type="NCBI Taxonomy" id="240176"/>
    <lineage>
        <taxon>Eukaryota</taxon>
        <taxon>Fungi</taxon>
        <taxon>Dikarya</taxon>
        <taxon>Basidiomycota</taxon>
        <taxon>Agaricomycotina</taxon>
        <taxon>Agaricomycetes</taxon>
        <taxon>Agaricomycetidae</taxon>
        <taxon>Agaricales</taxon>
        <taxon>Agaricineae</taxon>
        <taxon>Psathyrellaceae</taxon>
        <taxon>Coprinopsis</taxon>
    </lineage>
</organism>
<accession>D6RR08</accession>
<dbReference type="KEGG" id="cci:CC1G_15805"/>
<dbReference type="Pfam" id="PF03109">
    <property type="entry name" value="ABC1"/>
    <property type="match status" value="2"/>
</dbReference>
<dbReference type="STRING" id="240176.D6RR08"/>
<dbReference type="AlphaFoldDB" id="D6RR08"/>
<feature type="domain" description="ABC1 atypical kinase-like" evidence="3">
    <location>
        <begin position="195"/>
        <end position="379"/>
    </location>
</feature>
<dbReference type="HOGENOM" id="CLU_006533_2_4_1"/>
<comment type="similarity">
    <text evidence="1">Belongs to the protein kinase superfamily. ADCK protein kinase family.</text>
</comment>
<gene>
    <name evidence="4" type="ORF">CC1G_15805</name>
</gene>
<keyword evidence="4" id="KW-0418">Kinase</keyword>
<evidence type="ECO:0000313" key="4">
    <source>
        <dbReference type="EMBL" id="EFI26591.1"/>
    </source>
</evidence>
<feature type="compositionally biased region" description="Gly residues" evidence="2">
    <location>
        <begin position="56"/>
        <end position="72"/>
    </location>
</feature>
<dbReference type="InterPro" id="IPR004147">
    <property type="entry name" value="ABC1_dom"/>
</dbReference>
<proteinExistence type="inferred from homology"/>
<evidence type="ECO:0000259" key="3">
    <source>
        <dbReference type="Pfam" id="PF03109"/>
    </source>
</evidence>
<feature type="compositionally biased region" description="Polar residues" evidence="2">
    <location>
        <begin position="73"/>
        <end position="82"/>
    </location>
</feature>
<dbReference type="GeneID" id="9378522"/>
<keyword evidence="4" id="KW-0808">Transferase</keyword>
<evidence type="ECO:0000256" key="1">
    <source>
        <dbReference type="ARBA" id="ARBA00009670"/>
    </source>
</evidence>
<protein>
    <submittedName>
        <fullName evidence="4">Atypical/ABC1/ABC1-B protein kinase</fullName>
    </submittedName>
</protein>
<reference evidence="4 5" key="1">
    <citation type="journal article" date="2010" name="Proc. Natl. Acad. Sci. U.S.A.">
        <title>Insights into evolution of multicellular fungi from the assembled chromosomes of the mushroom Coprinopsis cinerea (Coprinus cinereus).</title>
        <authorList>
            <person name="Stajich J.E."/>
            <person name="Wilke S.K."/>
            <person name="Ahren D."/>
            <person name="Au C.H."/>
            <person name="Birren B.W."/>
            <person name="Borodovsky M."/>
            <person name="Burns C."/>
            <person name="Canback B."/>
            <person name="Casselton L.A."/>
            <person name="Cheng C.K."/>
            <person name="Deng J."/>
            <person name="Dietrich F.S."/>
            <person name="Fargo D.C."/>
            <person name="Farman M.L."/>
            <person name="Gathman A.C."/>
            <person name="Goldberg J."/>
            <person name="Guigo R."/>
            <person name="Hoegger P.J."/>
            <person name="Hooker J.B."/>
            <person name="Huggins A."/>
            <person name="James T.Y."/>
            <person name="Kamada T."/>
            <person name="Kilaru S."/>
            <person name="Kodira C."/>
            <person name="Kues U."/>
            <person name="Kupfer D."/>
            <person name="Kwan H.S."/>
            <person name="Lomsadze A."/>
            <person name="Li W."/>
            <person name="Lilly W.W."/>
            <person name="Ma L.J."/>
            <person name="Mackey A.J."/>
            <person name="Manning G."/>
            <person name="Martin F."/>
            <person name="Muraguchi H."/>
            <person name="Natvig D.O."/>
            <person name="Palmerini H."/>
            <person name="Ramesh M.A."/>
            <person name="Rehmeyer C.J."/>
            <person name="Roe B.A."/>
            <person name="Shenoy N."/>
            <person name="Stanke M."/>
            <person name="Ter-Hovhannisyan V."/>
            <person name="Tunlid A."/>
            <person name="Velagapudi R."/>
            <person name="Vision T.J."/>
            <person name="Zeng Q."/>
            <person name="Zolan M.E."/>
            <person name="Pukkila P.J."/>
        </authorList>
    </citation>
    <scope>NUCLEOTIDE SEQUENCE [LARGE SCALE GENOMIC DNA]</scope>
    <source>
        <strain evidence="5">Okayama-7 / 130 / ATCC MYA-4618 / FGSC 9003</strain>
    </source>
</reference>
<dbReference type="Proteomes" id="UP000001861">
    <property type="component" value="Unassembled WGS sequence"/>
</dbReference>
<dbReference type="InParanoid" id="D6RR08"/>